<evidence type="ECO:0000256" key="3">
    <source>
        <dbReference type="ARBA" id="ARBA00022741"/>
    </source>
</evidence>
<sequence>MLRLARKGVQTAVIRSYAKDVKFGAEGRAAMLVGVNLLADAVSVTMGPKGRNVIIEQSWGSPKITKDGVTVAKSIDLKDKYQNLGAKLIQDVANKANEEAGDGTTCATVLARAIAKEGFESIRQGGNAVEIRRGVMNAVDVVVAELKKLSKQVTTPEEIAQVATISANGDTVVGNLISDAMKKVGTTGVITVKDGKTLTDELELIEGMKFDRGYISPYFITSAKGAKVEYEKALVLLSEKKISQVQDIVPALELANKLRRPLVIIAEDVDGEALTTLVLNRLKVGLQVVAVKAPGFGDNRKNTLKDMGIATGATIFGDDSNLIKIEDITANDLGEVDEVTITKDDTLLLRGRGEAAEIEKRIEHIAEEIEQSTSEYEKEKLNERLAKLSKGVAVLKIGGASEVEVGEKKDRVTDALCATRAAVEEGIVPGGGVALLRSLHALKTYKAANEDQQIGVNIVKKSLVQPISTIVKNAGLEPSSIIDEVMGNSNAAYGYDALNSKFVNMFEAGIIDPTKVVRTALQDASGVASLLATTECVVTEIPKEEPAGPAGGMGGMGGMGEKSEILEEKKIGITRETQTERAKKLVQRDGETQTLPYPVTPPPRECSDSSTQTTQNTESLPQNLLESLQPILTSSIARHLKERRLQKSEDGKIQNPLEDVVEDPKPSNEFNTIPRISKLRDLDKILAQKSKILESLNAEIEAKRKILKIQESRRRHPETRKSPSTSEDSEDVTSSESTSSSSEASESSSESSMSSTSTETSESSKSAPKTPQPENKQEEHSSKDTTIEDPFSSRQRAEAPPLSPTTVYLENLRQQIMEKYQNKYN</sequence>
<feature type="region of interest" description="Disordered" evidence="11">
    <location>
        <begin position="705"/>
        <end position="810"/>
    </location>
</feature>
<dbReference type="InterPro" id="IPR027410">
    <property type="entry name" value="TCP-1-like_intermed_sf"/>
</dbReference>
<feature type="compositionally biased region" description="Low complexity" evidence="11">
    <location>
        <begin position="734"/>
        <end position="766"/>
    </location>
</feature>
<dbReference type="NCBIfam" id="NF009488">
    <property type="entry name" value="PRK12850.1"/>
    <property type="match status" value="1"/>
</dbReference>
<evidence type="ECO:0000256" key="11">
    <source>
        <dbReference type="SAM" id="MobiDB-lite"/>
    </source>
</evidence>
<dbReference type="GO" id="GO:0042026">
    <property type="term" value="P:protein refolding"/>
    <property type="evidence" value="ECO:0007669"/>
    <property type="project" value="InterPro"/>
</dbReference>
<dbReference type="FunFam" id="3.50.7.10:FF:000001">
    <property type="entry name" value="60 kDa chaperonin"/>
    <property type="match status" value="1"/>
</dbReference>
<evidence type="ECO:0000256" key="1">
    <source>
        <dbReference type="ARBA" id="ARBA00004305"/>
    </source>
</evidence>
<evidence type="ECO:0000313" key="13">
    <source>
        <dbReference type="Proteomes" id="UP000827892"/>
    </source>
</evidence>
<name>A0AAE9D9G8_CAEBR</name>
<dbReference type="SUPFAM" id="SSF52029">
    <property type="entry name" value="GroEL apical domain-like"/>
    <property type="match status" value="1"/>
</dbReference>
<reference evidence="12 13" key="1">
    <citation type="submission" date="2022-05" db="EMBL/GenBank/DDBJ databases">
        <title>Chromosome-level reference genomes for two strains of Caenorhabditis briggsae: an improved platform for comparative genomics.</title>
        <authorList>
            <person name="Stevens L."/>
            <person name="Andersen E.C."/>
        </authorList>
    </citation>
    <scope>NUCLEOTIDE SEQUENCE [LARGE SCALE GENOMIC DNA]</scope>
    <source>
        <strain evidence="12">QX1410_ONT</strain>
        <tissue evidence="12">Whole-organism</tissue>
    </source>
</reference>
<evidence type="ECO:0000256" key="10">
    <source>
        <dbReference type="SAM" id="Coils"/>
    </source>
</evidence>
<feature type="compositionally biased region" description="Basic and acidic residues" evidence="11">
    <location>
        <begin position="571"/>
        <end position="591"/>
    </location>
</feature>
<dbReference type="GO" id="GO:0005524">
    <property type="term" value="F:ATP binding"/>
    <property type="evidence" value="ECO:0007669"/>
    <property type="project" value="UniProtKB-KW"/>
</dbReference>
<keyword evidence="10" id="KW-0175">Coiled coil</keyword>
<dbReference type="InterPro" id="IPR018370">
    <property type="entry name" value="Chaperonin_Cpn60_CS"/>
</dbReference>
<dbReference type="SUPFAM" id="SSF54849">
    <property type="entry name" value="GroEL-intermediate domain like"/>
    <property type="match status" value="1"/>
</dbReference>
<evidence type="ECO:0000256" key="8">
    <source>
        <dbReference type="ARBA" id="ARBA00030005"/>
    </source>
</evidence>
<dbReference type="InterPro" id="IPR027409">
    <property type="entry name" value="GroEL-like_apical_dom_sf"/>
</dbReference>
<dbReference type="FunFam" id="1.10.560.10:FF:000031">
    <property type="entry name" value="60 kDa heat shock protein, mitochondrial"/>
    <property type="match status" value="1"/>
</dbReference>
<dbReference type="InterPro" id="IPR001844">
    <property type="entry name" value="Cpn60/GroEL"/>
</dbReference>
<dbReference type="Proteomes" id="UP000827892">
    <property type="component" value="Chromosome III"/>
</dbReference>
<organism evidence="12 13">
    <name type="scientific">Caenorhabditis briggsae</name>
    <dbReference type="NCBI Taxonomy" id="6238"/>
    <lineage>
        <taxon>Eukaryota</taxon>
        <taxon>Metazoa</taxon>
        <taxon>Ecdysozoa</taxon>
        <taxon>Nematoda</taxon>
        <taxon>Chromadorea</taxon>
        <taxon>Rhabditida</taxon>
        <taxon>Rhabditina</taxon>
        <taxon>Rhabditomorpha</taxon>
        <taxon>Rhabditoidea</taxon>
        <taxon>Rhabditidae</taxon>
        <taxon>Peloderinae</taxon>
        <taxon>Caenorhabditis</taxon>
    </lineage>
</organism>
<dbReference type="Gene3D" id="3.50.7.10">
    <property type="entry name" value="GroEL"/>
    <property type="match status" value="1"/>
</dbReference>
<dbReference type="GO" id="GO:0005759">
    <property type="term" value="C:mitochondrial matrix"/>
    <property type="evidence" value="ECO:0007669"/>
    <property type="project" value="UniProtKB-SubCell"/>
</dbReference>
<keyword evidence="6" id="KW-0496">Mitochondrion</keyword>
<evidence type="ECO:0000313" key="12">
    <source>
        <dbReference type="EMBL" id="ULT99035.1"/>
    </source>
</evidence>
<dbReference type="FunFam" id="3.30.260.10:FF:000019">
    <property type="entry name" value="60 kDa heat shock mitochondrial"/>
    <property type="match status" value="1"/>
</dbReference>
<keyword evidence="3" id="KW-0547">Nucleotide-binding</keyword>
<dbReference type="InterPro" id="IPR027413">
    <property type="entry name" value="GROEL-like_equatorial_sf"/>
</dbReference>
<feature type="coiled-coil region" evidence="10">
    <location>
        <begin position="355"/>
        <end position="382"/>
    </location>
</feature>
<dbReference type="SUPFAM" id="SSF48592">
    <property type="entry name" value="GroEL equatorial domain-like"/>
    <property type="match status" value="1"/>
</dbReference>
<feature type="region of interest" description="Disordered" evidence="11">
    <location>
        <begin position="644"/>
        <end position="673"/>
    </location>
</feature>
<keyword evidence="7" id="KW-0143">Chaperone</keyword>
<keyword evidence="5" id="KW-0809">Transit peptide</keyword>
<dbReference type="CDD" id="cd03344">
    <property type="entry name" value="GroEL"/>
    <property type="match status" value="1"/>
</dbReference>
<dbReference type="GO" id="GO:0140662">
    <property type="term" value="F:ATP-dependent protein folding chaperone"/>
    <property type="evidence" value="ECO:0007669"/>
    <property type="project" value="InterPro"/>
</dbReference>
<dbReference type="NCBIfam" id="NF000592">
    <property type="entry name" value="PRK00013.1"/>
    <property type="match status" value="1"/>
</dbReference>
<dbReference type="NCBIfam" id="NF009489">
    <property type="entry name" value="PRK12851.1"/>
    <property type="match status" value="1"/>
</dbReference>
<evidence type="ECO:0000256" key="9">
    <source>
        <dbReference type="RuleBase" id="RU000418"/>
    </source>
</evidence>
<dbReference type="Gene3D" id="1.10.560.10">
    <property type="entry name" value="GroEL-like equatorial domain"/>
    <property type="match status" value="1"/>
</dbReference>
<dbReference type="PANTHER" id="PTHR45633">
    <property type="entry name" value="60 KDA HEAT SHOCK PROTEIN, MITOCHONDRIAL"/>
    <property type="match status" value="1"/>
</dbReference>
<protein>
    <recommendedName>
        <fullName evidence="8">Heat shock protein 60</fullName>
    </recommendedName>
</protein>
<keyword evidence="4" id="KW-0067">ATP-binding</keyword>
<dbReference type="InterPro" id="IPR002423">
    <property type="entry name" value="Cpn60/GroEL/TCP-1"/>
</dbReference>
<evidence type="ECO:0000256" key="5">
    <source>
        <dbReference type="ARBA" id="ARBA00022946"/>
    </source>
</evidence>
<feature type="region of interest" description="Disordered" evidence="11">
    <location>
        <begin position="571"/>
        <end position="619"/>
    </location>
</feature>
<evidence type="ECO:0000256" key="6">
    <source>
        <dbReference type="ARBA" id="ARBA00023128"/>
    </source>
</evidence>
<evidence type="ECO:0000256" key="4">
    <source>
        <dbReference type="ARBA" id="ARBA00022840"/>
    </source>
</evidence>
<evidence type="ECO:0000256" key="2">
    <source>
        <dbReference type="ARBA" id="ARBA00006607"/>
    </source>
</evidence>
<dbReference type="PROSITE" id="PS00296">
    <property type="entry name" value="CHAPERONINS_CPN60"/>
    <property type="match status" value="1"/>
</dbReference>
<comment type="similarity">
    <text evidence="2 9">Belongs to the chaperonin (HSP60) family.</text>
</comment>
<evidence type="ECO:0000256" key="7">
    <source>
        <dbReference type="ARBA" id="ARBA00023186"/>
    </source>
</evidence>
<dbReference type="EMBL" id="CP090893">
    <property type="protein sequence ID" value="ULT99035.1"/>
    <property type="molecule type" value="Genomic_DNA"/>
</dbReference>
<dbReference type="Pfam" id="PF00118">
    <property type="entry name" value="Cpn60_TCP1"/>
    <property type="match status" value="1"/>
</dbReference>
<dbReference type="NCBIfam" id="TIGR02348">
    <property type="entry name" value="GroEL"/>
    <property type="match status" value="1"/>
</dbReference>
<comment type="subcellular location">
    <subcellularLocation>
        <location evidence="1">Mitochondrion matrix</location>
    </subcellularLocation>
</comment>
<feature type="compositionally biased region" description="Polar residues" evidence="11">
    <location>
        <begin position="608"/>
        <end position="619"/>
    </location>
</feature>
<dbReference type="PRINTS" id="PR00298">
    <property type="entry name" value="CHAPERONIN60"/>
</dbReference>
<gene>
    <name evidence="12" type="ORF">L3Y34_000410</name>
</gene>
<dbReference type="HAMAP" id="MF_00600">
    <property type="entry name" value="CH60"/>
    <property type="match status" value="1"/>
</dbReference>
<feature type="compositionally biased region" description="Basic and acidic residues" evidence="11">
    <location>
        <begin position="775"/>
        <end position="786"/>
    </location>
</feature>
<dbReference type="Gene3D" id="3.30.260.10">
    <property type="entry name" value="TCP-1-like chaperonin intermediate domain"/>
    <property type="match status" value="1"/>
</dbReference>
<dbReference type="NCBIfam" id="NF009487">
    <property type="entry name" value="PRK12849.1"/>
    <property type="match status" value="1"/>
</dbReference>
<proteinExistence type="inferred from homology"/>
<accession>A0AAE9D9G8</accession>
<dbReference type="AlphaFoldDB" id="A0AAE9D9G8"/>